<evidence type="ECO:0000313" key="2">
    <source>
        <dbReference type="EMBL" id="KAK3914272.1"/>
    </source>
</evidence>
<dbReference type="PANTHER" id="PTHR10773">
    <property type="entry name" value="DNA-DIRECTED RNA POLYMERASES I, II, AND III SUBUNIT RPABC2"/>
    <property type="match status" value="1"/>
</dbReference>
<evidence type="ECO:0000313" key="3">
    <source>
        <dbReference type="Proteomes" id="UP001219518"/>
    </source>
</evidence>
<proteinExistence type="predicted"/>
<comment type="caution">
    <text evidence="2">The sequence shown here is derived from an EMBL/GenBank/DDBJ whole genome shotgun (WGS) entry which is preliminary data.</text>
</comment>
<dbReference type="AlphaFoldDB" id="A0AAE1LDL9"/>
<keyword evidence="3" id="KW-1185">Reference proteome</keyword>
<name>A0AAE1LDL9_9NEOP</name>
<sequence length="150" mass="17606">MAPRLGTCYIWNETEGKKGSSEVASGVYNLIDKKQKEGTVEFVFYSDNPTSQNKNRYVFSMYLLASTKYRVKITHRYLEVGHTQMEVDSMHAAIEKSVKKKEIFSIEEWYSYILDAKKMYTIEKVGETYEILDFKPLVMKQNWDLDTKKI</sequence>
<feature type="domain" description="DUF7869" evidence="1">
    <location>
        <begin position="27"/>
        <end position="133"/>
    </location>
</feature>
<dbReference type="EMBL" id="JAHWGI010000367">
    <property type="protein sequence ID" value="KAK3914272.1"/>
    <property type="molecule type" value="Genomic_DNA"/>
</dbReference>
<dbReference type="Pfam" id="PF25273">
    <property type="entry name" value="DUF7869"/>
    <property type="match status" value="1"/>
</dbReference>
<dbReference type="Proteomes" id="UP001219518">
    <property type="component" value="Unassembled WGS sequence"/>
</dbReference>
<evidence type="ECO:0000259" key="1">
    <source>
        <dbReference type="Pfam" id="PF25273"/>
    </source>
</evidence>
<reference evidence="2" key="2">
    <citation type="journal article" date="2023" name="BMC Genomics">
        <title>Pest status, molecular evolution, and epigenetic factors derived from the genome assembly of Frankliniella fusca, a thysanopteran phytovirus vector.</title>
        <authorList>
            <person name="Catto M.A."/>
            <person name="Labadie P.E."/>
            <person name="Jacobson A.L."/>
            <person name="Kennedy G.G."/>
            <person name="Srinivasan R."/>
            <person name="Hunt B.G."/>
        </authorList>
    </citation>
    <scope>NUCLEOTIDE SEQUENCE</scope>
    <source>
        <strain evidence="2">PL_HMW_Pooled</strain>
    </source>
</reference>
<dbReference type="InterPro" id="IPR057191">
    <property type="entry name" value="DUF7869"/>
</dbReference>
<organism evidence="2 3">
    <name type="scientific">Frankliniella fusca</name>
    <dbReference type="NCBI Taxonomy" id="407009"/>
    <lineage>
        <taxon>Eukaryota</taxon>
        <taxon>Metazoa</taxon>
        <taxon>Ecdysozoa</taxon>
        <taxon>Arthropoda</taxon>
        <taxon>Hexapoda</taxon>
        <taxon>Insecta</taxon>
        <taxon>Pterygota</taxon>
        <taxon>Neoptera</taxon>
        <taxon>Paraneoptera</taxon>
        <taxon>Thysanoptera</taxon>
        <taxon>Terebrantia</taxon>
        <taxon>Thripoidea</taxon>
        <taxon>Thripidae</taxon>
        <taxon>Frankliniella</taxon>
    </lineage>
</organism>
<dbReference type="PANTHER" id="PTHR10773:SF19">
    <property type="match status" value="1"/>
</dbReference>
<reference evidence="2" key="1">
    <citation type="submission" date="2021-07" db="EMBL/GenBank/DDBJ databases">
        <authorList>
            <person name="Catto M.A."/>
            <person name="Jacobson A."/>
            <person name="Kennedy G."/>
            <person name="Labadie P."/>
            <person name="Hunt B.G."/>
            <person name="Srinivasan R."/>
        </authorList>
    </citation>
    <scope>NUCLEOTIDE SEQUENCE</scope>
    <source>
        <strain evidence="2">PL_HMW_Pooled</strain>
        <tissue evidence="2">Head</tissue>
    </source>
</reference>
<gene>
    <name evidence="2" type="ORF">KUF71_023685</name>
</gene>
<protein>
    <submittedName>
        <fullName evidence="2">Synapsin-1</fullName>
    </submittedName>
</protein>
<accession>A0AAE1LDL9</accession>